<gene>
    <name evidence="1" type="ORF">CKA81_08080</name>
</gene>
<dbReference type="KEGG" id="pus:CKA81_08080"/>
<protein>
    <submittedName>
        <fullName evidence="1">Uncharacterized protein</fullName>
    </submittedName>
</protein>
<dbReference type="RefSeq" id="WP_128354846.1">
    <property type="nucleotide sequence ID" value="NZ_CP022987.1"/>
</dbReference>
<evidence type="ECO:0000313" key="1">
    <source>
        <dbReference type="EMBL" id="QAA93797.1"/>
    </source>
</evidence>
<dbReference type="EMBL" id="CP022987">
    <property type="protein sequence ID" value="QAA93797.1"/>
    <property type="molecule type" value="Genomic_DNA"/>
</dbReference>
<reference evidence="1 2" key="1">
    <citation type="submission" date="2017-08" db="EMBL/GenBank/DDBJ databases">
        <authorList>
            <person name="Park S.-J."/>
            <person name="Kim H."/>
        </authorList>
    </citation>
    <scope>NUCLEOTIDE SEQUENCE [LARGE SCALE GENOMIC DNA]</scope>
    <source>
        <strain evidence="2">ye3</strain>
    </source>
</reference>
<dbReference type="AlphaFoldDB" id="A0A410GBW6"/>
<dbReference type="OrthoDB" id="8686123at2"/>
<organism evidence="1 2">
    <name type="scientific">Pollutimonas thiosulfatoxidans</name>
    <dbReference type="NCBI Taxonomy" id="2028345"/>
    <lineage>
        <taxon>Bacteria</taxon>
        <taxon>Pseudomonadati</taxon>
        <taxon>Pseudomonadota</taxon>
        <taxon>Betaproteobacteria</taxon>
        <taxon>Burkholderiales</taxon>
        <taxon>Alcaligenaceae</taxon>
        <taxon>Pollutimonas</taxon>
    </lineage>
</organism>
<accession>A0A410GBW6</accession>
<evidence type="ECO:0000313" key="2">
    <source>
        <dbReference type="Proteomes" id="UP000283474"/>
    </source>
</evidence>
<sequence>MNQPENNKREQLLTLTQWLTCDDLDEHEANRIIDLCLQVQASPTPTLLETYGADAAKVVEYDPQGLLAFVLFTELEDYFAYADTVDELYEQIVDAFEQPALPDYPYEQSSFDSVSGFFAWVDQQLLAHHTKYQLIHFGQSYTHDFQVLLVYRDRVDDILALCGQLGVQAERCN</sequence>
<keyword evidence="2" id="KW-1185">Reference proteome</keyword>
<dbReference type="Proteomes" id="UP000283474">
    <property type="component" value="Chromosome"/>
</dbReference>
<name>A0A410GBW6_9BURK</name>
<proteinExistence type="predicted"/>